<dbReference type="SUPFAM" id="SSF51261">
    <property type="entry name" value="Duplicated hybrid motif"/>
    <property type="match status" value="1"/>
</dbReference>
<evidence type="ECO:0000313" key="2">
    <source>
        <dbReference type="EMBL" id="MBT9145839.1"/>
    </source>
</evidence>
<accession>A0A9E2BMS3</accession>
<dbReference type="CDD" id="cd12797">
    <property type="entry name" value="M23_peptidase"/>
    <property type="match status" value="1"/>
</dbReference>
<evidence type="ECO:0000313" key="3">
    <source>
        <dbReference type="Proteomes" id="UP000811545"/>
    </source>
</evidence>
<organism evidence="2 3">
    <name type="scientific">Psychracetigena formicireducens</name>
    <dbReference type="NCBI Taxonomy" id="2986056"/>
    <lineage>
        <taxon>Bacteria</taxon>
        <taxon>Bacillati</taxon>
        <taxon>Candidatus Lithacetigenota</taxon>
        <taxon>Candidatus Psychracetigena</taxon>
    </lineage>
</organism>
<dbReference type="EC" id="3.4.24.-" evidence="2"/>
<dbReference type="AlphaFoldDB" id="A0A9E2BMS3"/>
<feature type="domain" description="M23ase beta-sheet core" evidence="1">
    <location>
        <begin position="296"/>
        <end position="390"/>
    </location>
</feature>
<dbReference type="GO" id="GO:0004222">
    <property type="term" value="F:metalloendopeptidase activity"/>
    <property type="evidence" value="ECO:0007669"/>
    <property type="project" value="TreeGrafter"/>
</dbReference>
<dbReference type="Proteomes" id="UP000811545">
    <property type="component" value="Unassembled WGS sequence"/>
</dbReference>
<comment type="caution">
    <text evidence="2">The sequence shown here is derived from an EMBL/GenBank/DDBJ whole genome shotgun (WGS) entry which is preliminary data.</text>
</comment>
<protein>
    <submittedName>
        <fullName evidence="2">Murein DD-endopeptidase MepM</fullName>
        <ecNumber evidence="2">3.4.24.-</ecNumber>
    </submittedName>
</protein>
<reference evidence="2 3" key="1">
    <citation type="journal article" date="2021" name="bioRxiv">
        <title>Unique metabolic strategies in Hadean analogues reveal hints for primordial physiology.</title>
        <authorList>
            <person name="Nobu M.K."/>
            <person name="Nakai R."/>
            <person name="Tamazawa S."/>
            <person name="Mori H."/>
            <person name="Toyoda A."/>
            <person name="Ijiri A."/>
            <person name="Suzuki S."/>
            <person name="Kurokawa K."/>
            <person name="Kamagata Y."/>
            <person name="Tamaki H."/>
        </authorList>
    </citation>
    <scope>NUCLEOTIDE SEQUENCE [LARGE SCALE GENOMIC DNA]</scope>
    <source>
        <strain evidence="2">BS525</strain>
    </source>
</reference>
<proteinExistence type="predicted"/>
<dbReference type="InterPro" id="IPR050570">
    <property type="entry name" value="Cell_wall_metabolism_enzyme"/>
</dbReference>
<name>A0A9E2BMS3_PSYF1</name>
<dbReference type="EMBL" id="QLTW01000192">
    <property type="protein sequence ID" value="MBT9145839.1"/>
    <property type="molecule type" value="Genomic_DNA"/>
</dbReference>
<dbReference type="Pfam" id="PF01551">
    <property type="entry name" value="Peptidase_M23"/>
    <property type="match status" value="1"/>
</dbReference>
<dbReference type="InterPro" id="IPR016047">
    <property type="entry name" value="M23ase_b-sheet_dom"/>
</dbReference>
<dbReference type="Gene3D" id="2.70.70.10">
    <property type="entry name" value="Glucose Permease (Domain IIA)"/>
    <property type="match status" value="1"/>
</dbReference>
<dbReference type="PANTHER" id="PTHR21666:SF270">
    <property type="entry name" value="MUREIN HYDROLASE ACTIVATOR ENVC"/>
    <property type="match status" value="1"/>
</dbReference>
<evidence type="ECO:0000259" key="1">
    <source>
        <dbReference type="Pfam" id="PF01551"/>
    </source>
</evidence>
<keyword evidence="2" id="KW-0378">Hydrolase</keyword>
<dbReference type="InterPro" id="IPR011055">
    <property type="entry name" value="Dup_hybrid_motif"/>
</dbReference>
<gene>
    <name evidence="2" type="primary">mepM_2</name>
    <name evidence="2" type="ORF">DDT42_01716</name>
</gene>
<dbReference type="PANTHER" id="PTHR21666">
    <property type="entry name" value="PEPTIDASE-RELATED"/>
    <property type="match status" value="1"/>
</dbReference>
<sequence length="404" mass="45673">MKKLPKMIIRFLLLLSLVMVIQFTPIFNKVVNFFFDKNVPLIIIPPMENKIRGVITIDLQVFDKSDPLSINVYLNKQKVEAIFPLLIDTNRFPDGDYVLMVEVMDSTIRKNKAFDTVGFIIDNTPPLVEIILEKEILEPGGFLKGRINLKEKALIEAKIAGENLVLLETKPSEFQNSESNILSFFFIYGIPLNQELPFKEISIKAVDEAGNKTSKLLTYQLKDRKFSTEFLTIAEGKTPLLDLELLRAERKIVEEVLFKMSKGIYWEGDFIPPVDSVVTSPFGVKRIYNQGLLIGRHNGIDYRAKKGTGIKAANSGFVVLSEFLRARGGTVIIDHGMGVMSLYYHLDEILVNRSDRVKKGQFIGKAGDTGITTAPHLHFEMRIRNVAVDPSHFYGGKKNDSPLY</sequence>